<dbReference type="OrthoDB" id="26525at2759"/>
<dbReference type="GeneID" id="103715450"/>
<name>A0A8B7CL76_PHODC</name>
<keyword evidence="3" id="KW-0677">Repeat</keyword>
<evidence type="ECO:0000256" key="5">
    <source>
        <dbReference type="SAM" id="MobiDB-lite"/>
    </source>
</evidence>
<feature type="domain" description="EF-hand" evidence="6">
    <location>
        <begin position="119"/>
        <end position="153"/>
    </location>
</feature>
<keyword evidence="7" id="KW-1185">Reference proteome</keyword>
<feature type="compositionally biased region" description="Low complexity" evidence="5">
    <location>
        <begin position="72"/>
        <end position="82"/>
    </location>
</feature>
<dbReference type="PROSITE" id="PS50222">
    <property type="entry name" value="EF_HAND_2"/>
    <property type="match status" value="4"/>
</dbReference>
<dbReference type="FunFam" id="1.10.238.10:FF:000089">
    <property type="entry name" value="calmodulin-like protein 3"/>
    <property type="match status" value="1"/>
</dbReference>
<dbReference type="PROSITE" id="PS00018">
    <property type="entry name" value="EF_HAND_1"/>
    <property type="match status" value="3"/>
</dbReference>
<dbReference type="Proteomes" id="UP000228380">
    <property type="component" value="Chromosome 2"/>
</dbReference>
<feature type="region of interest" description="Disordered" evidence="5">
    <location>
        <begin position="62"/>
        <end position="84"/>
    </location>
</feature>
<gene>
    <name evidence="8" type="primary">LOC103715450</name>
</gene>
<dbReference type="InterPro" id="IPR002048">
    <property type="entry name" value="EF_hand_dom"/>
</dbReference>
<feature type="domain" description="EF-hand" evidence="6">
    <location>
        <begin position="82"/>
        <end position="117"/>
    </location>
</feature>
<dbReference type="Gene3D" id="1.10.238.10">
    <property type="entry name" value="EF-hand"/>
    <property type="match status" value="2"/>
</dbReference>
<feature type="domain" description="EF-hand" evidence="6">
    <location>
        <begin position="154"/>
        <end position="189"/>
    </location>
</feature>
<keyword evidence="4" id="KW-0106">Calcium</keyword>
<organism evidence="7 8">
    <name type="scientific">Phoenix dactylifera</name>
    <name type="common">Date palm</name>
    <dbReference type="NCBI Taxonomy" id="42345"/>
    <lineage>
        <taxon>Eukaryota</taxon>
        <taxon>Viridiplantae</taxon>
        <taxon>Streptophyta</taxon>
        <taxon>Embryophyta</taxon>
        <taxon>Tracheophyta</taxon>
        <taxon>Spermatophyta</taxon>
        <taxon>Magnoliopsida</taxon>
        <taxon>Liliopsida</taxon>
        <taxon>Arecaceae</taxon>
        <taxon>Coryphoideae</taxon>
        <taxon>Phoeniceae</taxon>
        <taxon>Phoenix</taxon>
    </lineage>
</organism>
<dbReference type="FunFam" id="1.10.238.10:FF:000003">
    <property type="entry name" value="Calmodulin A"/>
    <property type="match status" value="1"/>
</dbReference>
<sequence length="228" mass="25205">MVLNNFGHVRSPSPQFFSSLYIYQSKALQERLAKSFGYTLSLSLSLSLMGLLQSRFGDLRKKKVEEEDEEGPSPSSPAATPPVEDELERVFRLYDTNGDGKISAAELRDMMAKLGRPPADDHELEMMMKEADADGDGFINLAEFKDINRAGEGVQEADLREAFAVFDEDHDGKISASELRGVLKGLGEEVTTAQCRKMIRGVDRDGDGMVSFQEFKVMMTGGGRPLNI</sequence>
<dbReference type="AlphaFoldDB" id="A0A8B7CL76"/>
<feature type="domain" description="EF-hand" evidence="6">
    <location>
        <begin position="190"/>
        <end position="225"/>
    </location>
</feature>
<dbReference type="GO" id="GO:0005509">
    <property type="term" value="F:calcium ion binding"/>
    <property type="evidence" value="ECO:0007669"/>
    <property type="project" value="InterPro"/>
</dbReference>
<dbReference type="InterPro" id="IPR011992">
    <property type="entry name" value="EF-hand-dom_pair"/>
</dbReference>
<dbReference type="InterPro" id="IPR039647">
    <property type="entry name" value="EF_hand_pair_protein_CML-like"/>
</dbReference>
<dbReference type="SUPFAM" id="SSF47473">
    <property type="entry name" value="EF-hand"/>
    <property type="match status" value="1"/>
</dbReference>
<reference evidence="8" key="2">
    <citation type="submission" date="2025-08" db="UniProtKB">
        <authorList>
            <consortium name="RefSeq"/>
        </authorList>
    </citation>
    <scope>IDENTIFICATION</scope>
    <source>
        <tissue evidence="8">Young leaves</tissue>
    </source>
</reference>
<accession>A0A8B7CL76</accession>
<dbReference type="PANTHER" id="PTHR10891">
    <property type="entry name" value="EF-HAND CALCIUM-BINDING DOMAIN CONTAINING PROTEIN"/>
    <property type="match status" value="1"/>
</dbReference>
<evidence type="ECO:0000256" key="4">
    <source>
        <dbReference type="ARBA" id="ARBA00022837"/>
    </source>
</evidence>
<dbReference type="Pfam" id="PF13499">
    <property type="entry name" value="EF-hand_7"/>
    <property type="match status" value="2"/>
</dbReference>
<dbReference type="CDD" id="cd00051">
    <property type="entry name" value="EFh"/>
    <property type="match status" value="2"/>
</dbReference>
<evidence type="ECO:0000256" key="2">
    <source>
        <dbReference type="ARBA" id="ARBA00022723"/>
    </source>
</evidence>
<evidence type="ECO:0000313" key="8">
    <source>
        <dbReference type="RefSeq" id="XP_008801290.2"/>
    </source>
</evidence>
<proteinExistence type="predicted"/>
<dbReference type="KEGG" id="pda:103715450"/>
<dbReference type="InterPro" id="IPR018247">
    <property type="entry name" value="EF_Hand_1_Ca_BS"/>
</dbReference>
<evidence type="ECO:0000259" key="6">
    <source>
        <dbReference type="PROSITE" id="PS50222"/>
    </source>
</evidence>
<dbReference type="RefSeq" id="XP_008801290.2">
    <property type="nucleotide sequence ID" value="XM_008803068.4"/>
</dbReference>
<comment type="function">
    <text evidence="1">Potential calcium sensor.</text>
</comment>
<dbReference type="SMART" id="SM00054">
    <property type="entry name" value="EFh"/>
    <property type="match status" value="4"/>
</dbReference>
<evidence type="ECO:0000256" key="1">
    <source>
        <dbReference type="ARBA" id="ARBA00003291"/>
    </source>
</evidence>
<evidence type="ECO:0000313" key="7">
    <source>
        <dbReference type="Proteomes" id="UP000228380"/>
    </source>
</evidence>
<protein>
    <submittedName>
        <fullName evidence="8">Probable calcium-binding protein CML10</fullName>
    </submittedName>
</protein>
<evidence type="ECO:0000256" key="3">
    <source>
        <dbReference type="ARBA" id="ARBA00022737"/>
    </source>
</evidence>
<reference evidence="7" key="1">
    <citation type="journal article" date="2019" name="Nat. Commun.">
        <title>Genome-wide association mapping of date palm fruit traits.</title>
        <authorList>
            <person name="Hazzouri K.M."/>
            <person name="Gros-Balthazard M."/>
            <person name="Flowers J.M."/>
            <person name="Copetti D."/>
            <person name="Lemansour A."/>
            <person name="Lebrun M."/>
            <person name="Masmoudi K."/>
            <person name="Ferrand S."/>
            <person name="Dhar M.I."/>
            <person name="Fresquez Z.A."/>
            <person name="Rosas U."/>
            <person name="Zhang J."/>
            <person name="Talag J."/>
            <person name="Lee S."/>
            <person name="Kudrna D."/>
            <person name="Powell R.F."/>
            <person name="Leitch I.J."/>
            <person name="Krueger R.R."/>
            <person name="Wing R.A."/>
            <person name="Amiri K.M.A."/>
            <person name="Purugganan M.D."/>
        </authorList>
    </citation>
    <scope>NUCLEOTIDE SEQUENCE [LARGE SCALE GENOMIC DNA]</scope>
    <source>
        <strain evidence="7">cv. Khalas</strain>
    </source>
</reference>
<keyword evidence="2" id="KW-0479">Metal-binding</keyword>